<dbReference type="CDD" id="cd03215">
    <property type="entry name" value="ABC_Carb_Monos_II"/>
    <property type="match status" value="1"/>
</dbReference>
<dbReference type="InterPro" id="IPR050107">
    <property type="entry name" value="ABC_carbohydrate_import_ATPase"/>
</dbReference>
<evidence type="ECO:0000256" key="4">
    <source>
        <dbReference type="ARBA" id="ARBA00022840"/>
    </source>
</evidence>
<feature type="domain" description="ABC transporter" evidence="5">
    <location>
        <begin position="21"/>
        <end position="261"/>
    </location>
</feature>
<dbReference type="CDD" id="cd03216">
    <property type="entry name" value="ABC_Carb_Monos_I"/>
    <property type="match status" value="1"/>
</dbReference>
<sequence length="521" mass="55977">MTERDAVADQTEALATSPAVLTVEGAHMDFAGVKALNGVDLELHAGRVHALLGPNGCGKSTLIKVLAGFYHPNPPTELVLGGETYEPWNLSQRRDRIRFVHQDLGLVDELNTVDNFALTLGYQRTRSGRIDWAAERARAGRLVHKFVTDLDVTVPVAELTQVQRTTVAIARALADVDGRGSVLVLDEPTASLSNLEVQELLATIREVRATGTAILYVSHRMDEIFEIADSYTVLRNGVVVGQGDVKDTTSSALVDLIAGEAITARDRSRDVPADLRGNDGDRFEIHGVKGPTLDDVSVTVRSGEIVGISGLLGSGRDEFPYAAVGESRDGTTSRWTLNGTDRTPRGIRECIENGIAFVPGERLREGLIAPFTVRENASLAVLSGLGGIGRLAGGAERSQFASFVKKLKIPAGSEERPVVTLSGGNQQKVLVTRWLWARPRFLILAEPTAGVDVGTRHALYELIREQAKDGMAVLVASSDVDDLVELCDRVVTLRSGRAVDESVGAQITAARLVALMEGVDN</sequence>
<dbReference type="PROSITE" id="PS50893">
    <property type="entry name" value="ABC_TRANSPORTER_2"/>
    <property type="match status" value="2"/>
</dbReference>
<dbReference type="EMBL" id="JAWLUM010000001">
    <property type="protein sequence ID" value="MDV7133875.1"/>
    <property type="molecule type" value="Genomic_DNA"/>
</dbReference>
<dbReference type="RefSeq" id="WP_317712833.1">
    <property type="nucleotide sequence ID" value="NZ_JAWLUM010000001.1"/>
</dbReference>
<evidence type="ECO:0000256" key="1">
    <source>
        <dbReference type="ARBA" id="ARBA00022448"/>
    </source>
</evidence>
<evidence type="ECO:0000313" key="6">
    <source>
        <dbReference type="EMBL" id="MDV7133875.1"/>
    </source>
</evidence>
<dbReference type="PANTHER" id="PTHR43790">
    <property type="entry name" value="CARBOHYDRATE TRANSPORT ATP-BINDING PROTEIN MG119-RELATED"/>
    <property type="match status" value="1"/>
</dbReference>
<gene>
    <name evidence="6" type="ORF">R4198_09220</name>
</gene>
<evidence type="ECO:0000259" key="5">
    <source>
        <dbReference type="PROSITE" id="PS50893"/>
    </source>
</evidence>
<protein>
    <submittedName>
        <fullName evidence="6">Sugar ABC transporter ATP-binding protein</fullName>
    </submittedName>
</protein>
<dbReference type="GO" id="GO:0005524">
    <property type="term" value="F:ATP binding"/>
    <property type="evidence" value="ECO:0007669"/>
    <property type="project" value="UniProtKB-KW"/>
</dbReference>
<keyword evidence="3" id="KW-0547">Nucleotide-binding</keyword>
<keyword evidence="4 6" id="KW-0067">ATP-binding</keyword>
<proteinExistence type="predicted"/>
<dbReference type="InterPro" id="IPR027417">
    <property type="entry name" value="P-loop_NTPase"/>
</dbReference>
<name>A0ABU4ERK0_WILMA</name>
<dbReference type="SMART" id="SM00382">
    <property type="entry name" value="AAA"/>
    <property type="match status" value="1"/>
</dbReference>
<dbReference type="PANTHER" id="PTHR43790:SF9">
    <property type="entry name" value="GALACTOFURANOSE TRANSPORTER ATP-BINDING PROTEIN YTFR"/>
    <property type="match status" value="1"/>
</dbReference>
<evidence type="ECO:0000256" key="3">
    <source>
        <dbReference type="ARBA" id="ARBA00022741"/>
    </source>
</evidence>
<feature type="domain" description="ABC transporter" evidence="5">
    <location>
        <begin position="275"/>
        <end position="520"/>
    </location>
</feature>
<reference evidence="6 7" key="1">
    <citation type="submission" date="2023-10" db="EMBL/GenBank/DDBJ databases">
        <title>Development of a sustainable strategy for remediation of hydrocarbon-contaminated territories based on the waste exchange concept.</title>
        <authorList>
            <person name="Krivoruchko A."/>
        </authorList>
    </citation>
    <scope>NUCLEOTIDE SEQUENCE [LARGE SCALE GENOMIC DNA]</scope>
    <source>
        <strain evidence="6 7">IEGM 1236</strain>
    </source>
</reference>
<keyword evidence="2" id="KW-0677">Repeat</keyword>
<dbReference type="Proteomes" id="UP001185792">
    <property type="component" value="Unassembled WGS sequence"/>
</dbReference>
<keyword evidence="1" id="KW-0813">Transport</keyword>
<evidence type="ECO:0000256" key="2">
    <source>
        <dbReference type="ARBA" id="ARBA00022737"/>
    </source>
</evidence>
<dbReference type="SUPFAM" id="SSF52540">
    <property type="entry name" value="P-loop containing nucleoside triphosphate hydrolases"/>
    <property type="match status" value="2"/>
</dbReference>
<accession>A0ABU4ERK0</accession>
<comment type="caution">
    <text evidence="6">The sequence shown here is derived from an EMBL/GenBank/DDBJ whole genome shotgun (WGS) entry which is preliminary data.</text>
</comment>
<keyword evidence="7" id="KW-1185">Reference proteome</keyword>
<dbReference type="Pfam" id="PF00005">
    <property type="entry name" value="ABC_tran"/>
    <property type="match status" value="2"/>
</dbReference>
<evidence type="ECO:0000313" key="7">
    <source>
        <dbReference type="Proteomes" id="UP001185792"/>
    </source>
</evidence>
<dbReference type="InterPro" id="IPR003439">
    <property type="entry name" value="ABC_transporter-like_ATP-bd"/>
</dbReference>
<organism evidence="6 7">
    <name type="scientific">Williamsia marianensis</name>
    <dbReference type="NCBI Taxonomy" id="85044"/>
    <lineage>
        <taxon>Bacteria</taxon>
        <taxon>Bacillati</taxon>
        <taxon>Actinomycetota</taxon>
        <taxon>Actinomycetes</taxon>
        <taxon>Mycobacteriales</taxon>
        <taxon>Nocardiaceae</taxon>
        <taxon>Williamsia</taxon>
    </lineage>
</organism>
<dbReference type="InterPro" id="IPR003593">
    <property type="entry name" value="AAA+_ATPase"/>
</dbReference>
<dbReference type="Gene3D" id="3.40.50.300">
    <property type="entry name" value="P-loop containing nucleotide triphosphate hydrolases"/>
    <property type="match status" value="2"/>
</dbReference>